<evidence type="ECO:0000256" key="4">
    <source>
        <dbReference type="PROSITE-ProRule" id="PRU00221"/>
    </source>
</evidence>
<dbReference type="Pfam" id="PF00226">
    <property type="entry name" value="DnaJ"/>
    <property type="match status" value="1"/>
</dbReference>
<comment type="similarity">
    <text evidence="1 5">Belongs to the glycosyl hydrolase 28 family.</text>
</comment>
<feature type="region of interest" description="Disordered" evidence="6">
    <location>
        <begin position="1233"/>
        <end position="1271"/>
    </location>
</feature>
<dbReference type="Gene3D" id="3.40.50.300">
    <property type="entry name" value="P-loop containing nucleotide triphosphate hydrolases"/>
    <property type="match status" value="1"/>
</dbReference>
<comment type="caution">
    <text evidence="8">The sequence shown here is derived from an EMBL/GenBank/DDBJ whole genome shotgun (WGS) entry which is preliminary data.</text>
</comment>
<evidence type="ECO:0000256" key="5">
    <source>
        <dbReference type="RuleBase" id="RU361169"/>
    </source>
</evidence>
<evidence type="ECO:0000256" key="3">
    <source>
        <dbReference type="ARBA" id="ARBA00023295"/>
    </source>
</evidence>
<dbReference type="PANTHER" id="PTHR45290:SF1">
    <property type="entry name" value="OS03G0300300 PROTEIN"/>
    <property type="match status" value="1"/>
</dbReference>
<dbReference type="Proteomes" id="UP000626092">
    <property type="component" value="Unassembled WGS sequence"/>
</dbReference>
<dbReference type="InterPro" id="IPR036869">
    <property type="entry name" value="J_dom_sf"/>
</dbReference>
<dbReference type="Gene3D" id="2.160.20.10">
    <property type="entry name" value="Single-stranded right-handed beta-helix, Pectin lyase-like"/>
    <property type="match status" value="1"/>
</dbReference>
<dbReference type="GO" id="GO:0005524">
    <property type="term" value="F:ATP binding"/>
    <property type="evidence" value="ECO:0007669"/>
    <property type="project" value="InterPro"/>
</dbReference>
<evidence type="ECO:0000259" key="7">
    <source>
        <dbReference type="PROSITE" id="PS50076"/>
    </source>
</evidence>
<dbReference type="GO" id="GO:0005975">
    <property type="term" value="P:carbohydrate metabolic process"/>
    <property type="evidence" value="ECO:0007669"/>
    <property type="project" value="InterPro"/>
</dbReference>
<dbReference type="SUPFAM" id="SSF50998">
    <property type="entry name" value="Quinoprotein alcohol dehydrogenase-like"/>
    <property type="match status" value="1"/>
</dbReference>
<dbReference type="GO" id="GO:0016887">
    <property type="term" value="F:ATP hydrolysis activity"/>
    <property type="evidence" value="ECO:0007669"/>
    <property type="project" value="InterPro"/>
</dbReference>
<dbReference type="InterPro" id="IPR001623">
    <property type="entry name" value="DnaJ_domain"/>
</dbReference>
<dbReference type="Pfam" id="PF00400">
    <property type="entry name" value="WD40"/>
    <property type="match status" value="2"/>
</dbReference>
<dbReference type="SUPFAM" id="SSF52540">
    <property type="entry name" value="P-loop containing nucleoside triphosphate hydrolases"/>
    <property type="match status" value="1"/>
</dbReference>
<dbReference type="Pfam" id="PF14363">
    <property type="entry name" value="AAA_assoc"/>
    <property type="match status" value="1"/>
</dbReference>
<dbReference type="InterPro" id="IPR003959">
    <property type="entry name" value="ATPase_AAA_core"/>
</dbReference>
<keyword evidence="3 5" id="KW-0326">Glycosidase</keyword>
<dbReference type="InterPro" id="IPR001680">
    <property type="entry name" value="WD40_rpt"/>
</dbReference>
<dbReference type="SMART" id="SM00320">
    <property type="entry name" value="WD40"/>
    <property type="match status" value="4"/>
</dbReference>
<evidence type="ECO:0000256" key="1">
    <source>
        <dbReference type="ARBA" id="ARBA00008834"/>
    </source>
</evidence>
<keyword evidence="4" id="KW-0853">WD repeat</keyword>
<dbReference type="OrthoDB" id="30195at2759"/>
<dbReference type="Pfam" id="PF00295">
    <property type="entry name" value="Glyco_hydro_28"/>
    <property type="match status" value="1"/>
</dbReference>
<feature type="repeat" description="WD" evidence="4">
    <location>
        <begin position="614"/>
        <end position="644"/>
    </location>
</feature>
<dbReference type="InterPro" id="IPR058017">
    <property type="entry name" value="At3g28540-like_C"/>
</dbReference>
<dbReference type="Gene3D" id="1.10.287.110">
    <property type="entry name" value="DnaJ domain"/>
    <property type="match status" value="1"/>
</dbReference>
<gene>
    <name evidence="8" type="ORF">RHSIM_Rhsim02G0006600</name>
</gene>
<dbReference type="CDD" id="cd06257">
    <property type="entry name" value="DnaJ"/>
    <property type="match status" value="1"/>
</dbReference>
<dbReference type="InterPro" id="IPR027417">
    <property type="entry name" value="P-loop_NTPase"/>
</dbReference>
<organism evidence="8 9">
    <name type="scientific">Rhododendron simsii</name>
    <name type="common">Sims's rhododendron</name>
    <dbReference type="NCBI Taxonomy" id="118357"/>
    <lineage>
        <taxon>Eukaryota</taxon>
        <taxon>Viridiplantae</taxon>
        <taxon>Streptophyta</taxon>
        <taxon>Embryophyta</taxon>
        <taxon>Tracheophyta</taxon>
        <taxon>Spermatophyta</taxon>
        <taxon>Magnoliopsida</taxon>
        <taxon>eudicotyledons</taxon>
        <taxon>Gunneridae</taxon>
        <taxon>Pentapetalae</taxon>
        <taxon>asterids</taxon>
        <taxon>Ericales</taxon>
        <taxon>Ericaceae</taxon>
        <taxon>Ericoideae</taxon>
        <taxon>Rhodoreae</taxon>
        <taxon>Rhododendron</taxon>
    </lineage>
</organism>
<accession>A0A834HBB4</accession>
<feature type="domain" description="J" evidence="7">
    <location>
        <begin position="43"/>
        <end position="114"/>
    </location>
</feature>
<dbReference type="InterPro" id="IPR025753">
    <property type="entry name" value="AAA_N_dom"/>
</dbReference>
<name>A0A834HBB4_RHOSS</name>
<evidence type="ECO:0000256" key="2">
    <source>
        <dbReference type="ARBA" id="ARBA00022801"/>
    </source>
</evidence>
<dbReference type="EMBL" id="WJXA01000002">
    <property type="protein sequence ID" value="KAF7151351.1"/>
    <property type="molecule type" value="Genomic_DNA"/>
</dbReference>
<dbReference type="SUPFAM" id="SSF51126">
    <property type="entry name" value="Pectin lyase-like"/>
    <property type="match status" value="1"/>
</dbReference>
<reference evidence="8" key="1">
    <citation type="submission" date="2019-11" db="EMBL/GenBank/DDBJ databases">
        <authorList>
            <person name="Liu Y."/>
            <person name="Hou J."/>
            <person name="Li T.-Q."/>
            <person name="Guan C.-H."/>
            <person name="Wu X."/>
            <person name="Wu H.-Z."/>
            <person name="Ling F."/>
            <person name="Zhang R."/>
            <person name="Shi X.-G."/>
            <person name="Ren J.-P."/>
            <person name="Chen E.-F."/>
            <person name="Sun J.-M."/>
        </authorList>
    </citation>
    <scope>NUCLEOTIDE SEQUENCE</scope>
    <source>
        <strain evidence="8">Adult_tree_wgs_1</strain>
        <tissue evidence="8">Leaves</tissue>
    </source>
</reference>
<dbReference type="Pfam" id="PF00004">
    <property type="entry name" value="AAA"/>
    <property type="match status" value="1"/>
</dbReference>
<proteinExistence type="inferred from homology"/>
<dbReference type="InterPro" id="IPR011047">
    <property type="entry name" value="Quinoprotein_ADH-like_sf"/>
</dbReference>
<dbReference type="InterPro" id="IPR015943">
    <property type="entry name" value="WD40/YVTN_repeat-like_dom_sf"/>
</dbReference>
<dbReference type="Pfam" id="PF25568">
    <property type="entry name" value="AAA_lid_At3g28540"/>
    <property type="match status" value="1"/>
</dbReference>
<dbReference type="PANTHER" id="PTHR45290">
    <property type="entry name" value="OS03G0300300 PROTEIN"/>
    <property type="match status" value="1"/>
</dbReference>
<dbReference type="InterPro" id="IPR011050">
    <property type="entry name" value="Pectin_lyase_fold/virulence"/>
</dbReference>
<evidence type="ECO:0000313" key="8">
    <source>
        <dbReference type="EMBL" id="KAF7151351.1"/>
    </source>
</evidence>
<dbReference type="Gene3D" id="6.10.280.40">
    <property type="match status" value="1"/>
</dbReference>
<protein>
    <recommendedName>
        <fullName evidence="7">J domain-containing protein</fullName>
    </recommendedName>
</protein>
<dbReference type="Gene3D" id="2.130.10.10">
    <property type="entry name" value="YVTN repeat-like/Quinoprotein amine dehydrogenase"/>
    <property type="match status" value="1"/>
</dbReference>
<sequence>MRLVSEESDLKSQLVTETCNISRRAIACAHRHGGNRSRSPFIDWYLILRVEENAGSDVIRKQYHKLALQLHPDKNKHPKAEVAFKLLSELLLFGHQSSLLSLWPMHRPILMKMLAALLLLLPLSNAIEINVKGSERQCEYQPTLQPRPHSVSILEFGAVGDGKALNTLAFQNAIFYLKSFADKGGAQLYVPAGKWLTGSFNLTSHLTLFLARGAIILGSQEASHWEIVEPLPSYGRGLELPGGRHRSLINGYLLHDVVVTGDNGTIDGQGSVWWEWFTSHSLNYSRPHLVEFTGSKYIVVSNLTFLNAPAFNIHPVYCSNVQVQNISVYAPPGSPYTVGVVPGACNLEVTCYILARVCLLPFPGELGVAVQGGFKGDSSDNVCIENCSISTGYDAIALKSGWDEYGIAYGRPSTSVHIKQVYLQSFSGSALAFGSEMSGGISNVLVEHLYIYNSNCGVEFKTTKGRGGYIKEIVISDVEMKNVEIAFSATGQRGFHPDDNFDPNALPIVDLITLRNVIGSNISLAGSFTGITESPFTSICLSNISLAVASSATYWECSNVLGFSQLVFPEPCPDLNSSVSNSSCTCFSFLNSNAEVRRKRIEMGSSNIRDLLASFSPSLDFFAISSGDGRIKIWDTVKGQVQTEFADIVSSGEANLFGKPERGHLSVDYTCMKWLSLDKKRKRKLGSSLLILGTGSGDVLALDVSAGQMKWRPNHDFLCSGVSTISFPTHDSCIYTAGKDGMICKLDSMTGNLLGKFTASTKAISSMSVSSVGKTLVTAAAQLKVFNCSDYKKIQKFSGHPGAVRCMIFTDDGKYILSSAVAERYVAVWKLDGGKKQSACCVLAMDHPAVFLDSRCDDAGDVDAGGLSVLAISEMGNCYFWYGKNVEELRNSKPTKVSLSLDDPFSKTQKGAVPTILAAKLQGIAKPASAHVFLAYGLAIKPSFEKILVHSGTDIRLNSSSDGLLLPITQSRKSKQGSNKRNEVSALDRANAEDALLPMPTFFDLHHQKKGHHNSSFVPDDVMADDLFDSKRRAPVQAKKDDFNEVGDTRIVCMEDRLRALGILDSKDDLTSDMVIDSTKLRGIDIEANLPQRKMRAAILSMAPSDAYKQLQVLVATWQSRCIPLPSSEDLVLISNFYSLTRSCRGKYVLPWICCILVNHSDYVISQEPVTKLLDALDRLTKSRGASIHSLLQLSGRLQLVMAQIDKAVQNEVRGVDAVLRVRLVCGLDDADPVDSQRSGSEPGANLPPIGPPLLLRTGLEPDHDRGGRGISSNQVYEAAKVYLGTKIGPNNERFKVGKTPKQKSLRISVEEGEEILDRFDNDIELKWRIMSIEPKIGHGNEKLFFELNFDKKYKDRVLNDYLPFVLAKSKEIMNSVNKVVKLYTRASIDDGHGRYRRGGWGSINLDHPATFETLAMGPELKKTTIDDLERFLKRKDFYKKVGKAWKRDYLLYGPPGTGKSSLIAAMANYLNFDVYDLELTSLDSDSEFTRVLVSTTNRSILVIEDVDCSVEMQDRKAGTTGRPYDRDTKILASNNYLGIHHHHALFGEIEGLIENVEVTPSEVAEELMKSEDGDIALAGVINFLKRKKMEANEIHEEDKTNGTKRLQLP</sequence>
<dbReference type="InterPro" id="IPR000743">
    <property type="entry name" value="Glyco_hydro_28"/>
</dbReference>
<keyword evidence="9" id="KW-1185">Reference proteome</keyword>
<dbReference type="PROSITE" id="PS50076">
    <property type="entry name" value="DNAJ_2"/>
    <property type="match status" value="1"/>
</dbReference>
<dbReference type="InterPro" id="IPR012334">
    <property type="entry name" value="Pectin_lyas_fold"/>
</dbReference>
<dbReference type="SMART" id="SM00271">
    <property type="entry name" value="DnaJ"/>
    <property type="match status" value="1"/>
</dbReference>
<dbReference type="SUPFAM" id="SSF46565">
    <property type="entry name" value="Chaperone J-domain"/>
    <property type="match status" value="1"/>
</dbReference>
<keyword evidence="2 5" id="KW-0378">Hydrolase</keyword>
<feature type="repeat" description="WD" evidence="4">
    <location>
        <begin position="797"/>
        <end position="839"/>
    </location>
</feature>
<dbReference type="GO" id="GO:0004650">
    <property type="term" value="F:polygalacturonase activity"/>
    <property type="evidence" value="ECO:0007669"/>
    <property type="project" value="InterPro"/>
</dbReference>
<dbReference type="PROSITE" id="PS50082">
    <property type="entry name" value="WD_REPEATS_2"/>
    <property type="match status" value="2"/>
</dbReference>
<evidence type="ECO:0000313" key="9">
    <source>
        <dbReference type="Proteomes" id="UP000626092"/>
    </source>
</evidence>
<evidence type="ECO:0000256" key="6">
    <source>
        <dbReference type="SAM" id="MobiDB-lite"/>
    </source>
</evidence>